<protein>
    <submittedName>
        <fullName evidence="1">Uncharacterized protein</fullName>
    </submittedName>
</protein>
<proteinExistence type="predicted"/>
<evidence type="ECO:0000313" key="2">
    <source>
        <dbReference type="EMBL" id="PVM62727.1"/>
    </source>
</evidence>
<dbReference type="EMBL" id="QDLV01000002">
    <property type="protein sequence ID" value="PVJ51295.1"/>
    <property type="molecule type" value="Genomic_DNA"/>
</dbReference>
<dbReference type="Proteomes" id="UP000245551">
    <property type="component" value="Unassembled WGS sequence"/>
</dbReference>
<organism evidence="1 4">
    <name type="scientific">Salmonella enterica subsp. enterica serovar Gaminara</name>
    <dbReference type="NCBI Taxonomy" id="913070"/>
    <lineage>
        <taxon>Bacteria</taxon>
        <taxon>Pseudomonadati</taxon>
        <taxon>Pseudomonadota</taxon>
        <taxon>Gammaproteobacteria</taxon>
        <taxon>Enterobacterales</taxon>
        <taxon>Enterobacteriaceae</taxon>
        <taxon>Salmonella</taxon>
    </lineage>
</organism>
<reference evidence="3 4" key="1">
    <citation type="submission" date="2018-04" db="EMBL/GenBank/DDBJ databases">
        <title>Serotype diversity and antimicrobial resistance among Salmonella enterica isolated from patients at an equine referral hospital.</title>
        <authorList>
            <person name="Leon I.M."/>
            <person name="Lawhon S.D."/>
            <person name="Norman K.N."/>
            <person name="Threadgill D.S."/>
            <person name="Ohta N."/>
            <person name="Vinasco J."/>
            <person name="Scott H.M."/>
        </authorList>
    </citation>
    <scope>NUCLEOTIDE SEQUENCE [LARGE SCALE GENOMIC DNA]</scope>
    <source>
        <strain evidence="2 3">159</strain>
        <strain evidence="1 4">230</strain>
    </source>
</reference>
<evidence type="ECO:0000313" key="1">
    <source>
        <dbReference type="EMBL" id="PVJ51295.1"/>
    </source>
</evidence>
<comment type="caution">
    <text evidence="1">The sequence shown here is derived from an EMBL/GenBank/DDBJ whole genome shotgun (WGS) entry which is preliminary data.</text>
</comment>
<name>A0A2T8XKU2_SALET</name>
<evidence type="ECO:0000313" key="3">
    <source>
        <dbReference type="Proteomes" id="UP000245068"/>
    </source>
</evidence>
<gene>
    <name evidence="2" type="ORF">C4784_26955</name>
    <name evidence="1" type="ORF">C4855_04615</name>
</gene>
<accession>A0A2T8XKU2</accession>
<dbReference type="RefSeq" id="WP_058644815.1">
    <property type="nucleotide sequence ID" value="NZ_QDLV01000002.1"/>
</dbReference>
<sequence>MNGIIMKIESAKYIQEIDLKNESGEVVVKFSCETPLNEMDTCYMFTSYFGEVYYEVSDEDFFIRKGAVSEMGGNMRLAASEKSIGLKSGDIVTIPIVPELEEEIKKGIYNPDNETSIEKIVERGVGDMFDSNGDFIYK</sequence>
<evidence type="ECO:0000313" key="4">
    <source>
        <dbReference type="Proteomes" id="UP000245551"/>
    </source>
</evidence>
<dbReference type="Proteomes" id="UP000245068">
    <property type="component" value="Unassembled WGS sequence"/>
</dbReference>
<dbReference type="EMBL" id="QDOO01000058">
    <property type="protein sequence ID" value="PVM62727.1"/>
    <property type="molecule type" value="Genomic_DNA"/>
</dbReference>
<dbReference type="AlphaFoldDB" id="A0A2T8XKU2"/>